<evidence type="ECO:0000256" key="11">
    <source>
        <dbReference type="ARBA" id="ARBA00023319"/>
    </source>
</evidence>
<feature type="transmembrane region" description="Helical" evidence="13">
    <location>
        <begin position="903"/>
        <end position="924"/>
    </location>
</feature>
<evidence type="ECO:0000256" key="13">
    <source>
        <dbReference type="SAM" id="Phobius"/>
    </source>
</evidence>
<evidence type="ECO:0000256" key="9">
    <source>
        <dbReference type="ARBA" id="ARBA00023157"/>
    </source>
</evidence>
<evidence type="ECO:0000313" key="16">
    <source>
        <dbReference type="Ensembl" id="ENSTNIP00000020886.1"/>
    </source>
</evidence>
<evidence type="ECO:0000259" key="15">
    <source>
        <dbReference type="PROSITE" id="PS50853"/>
    </source>
</evidence>
<evidence type="ECO:0000256" key="12">
    <source>
        <dbReference type="SAM" id="MobiDB-lite"/>
    </source>
</evidence>
<keyword evidence="9" id="KW-1015">Disulfide bond</keyword>
<evidence type="ECO:0000256" key="4">
    <source>
        <dbReference type="ARBA" id="ARBA00022692"/>
    </source>
</evidence>
<dbReference type="PROSITE" id="PS50835">
    <property type="entry name" value="IG_LIKE"/>
    <property type="match status" value="4"/>
</dbReference>
<proteinExistence type="inferred from homology"/>
<evidence type="ECO:0000259" key="14">
    <source>
        <dbReference type="PROSITE" id="PS50835"/>
    </source>
</evidence>
<protein>
    <submittedName>
        <fullName evidence="16">Immunoglobulin superfamily DCC subclass member 4</fullName>
    </submittedName>
</protein>
<keyword evidence="17" id="KW-1185">Reference proteome</keyword>
<keyword evidence="5" id="KW-0732">Signal</keyword>
<feature type="region of interest" description="Disordered" evidence="12">
    <location>
        <begin position="688"/>
        <end position="707"/>
    </location>
</feature>
<keyword evidence="6" id="KW-0677">Repeat</keyword>
<feature type="domain" description="Ig-like" evidence="14">
    <location>
        <begin position="104"/>
        <end position="192"/>
    </location>
</feature>
<feature type="domain" description="Fibronectin type-III" evidence="15">
    <location>
        <begin position="799"/>
        <end position="894"/>
    </location>
</feature>
<keyword evidence="3" id="KW-1003">Cell membrane</keyword>
<feature type="domain" description="Fibronectin type-III" evidence="15">
    <location>
        <begin position="485"/>
        <end position="582"/>
    </location>
</feature>
<keyword evidence="11" id="KW-0393">Immunoglobulin domain</keyword>
<evidence type="ECO:0000256" key="10">
    <source>
        <dbReference type="ARBA" id="ARBA00023180"/>
    </source>
</evidence>
<dbReference type="Pfam" id="PF13927">
    <property type="entry name" value="Ig_3"/>
    <property type="match status" value="1"/>
</dbReference>
<dbReference type="SUPFAM" id="SSF49265">
    <property type="entry name" value="Fibronectin type III"/>
    <property type="match status" value="3"/>
</dbReference>
<dbReference type="FunFam" id="2.60.40.10:FF:000759">
    <property type="entry name" value="Immunoglobulin superfamily DCC subclass member 4"/>
    <property type="match status" value="1"/>
</dbReference>
<evidence type="ECO:0000256" key="3">
    <source>
        <dbReference type="ARBA" id="ARBA00022475"/>
    </source>
</evidence>
<evidence type="ECO:0000313" key="17">
    <source>
        <dbReference type="Proteomes" id="UP000007303"/>
    </source>
</evidence>
<accession>H3DK40</accession>
<dbReference type="Pfam" id="PF00041">
    <property type="entry name" value="fn3"/>
    <property type="match status" value="5"/>
</dbReference>
<feature type="domain" description="Fibronectin type-III" evidence="15">
    <location>
        <begin position="595"/>
        <end position="692"/>
    </location>
</feature>
<dbReference type="GO" id="GO:0005886">
    <property type="term" value="C:plasma membrane"/>
    <property type="evidence" value="ECO:0007669"/>
    <property type="project" value="UniProtKB-SubCell"/>
</dbReference>
<dbReference type="SMART" id="SM00060">
    <property type="entry name" value="FN3"/>
    <property type="match status" value="5"/>
</dbReference>
<keyword evidence="7 13" id="KW-1133">Transmembrane helix</keyword>
<evidence type="ECO:0000256" key="6">
    <source>
        <dbReference type="ARBA" id="ARBA00022737"/>
    </source>
</evidence>
<dbReference type="PRINTS" id="PR00014">
    <property type="entry name" value="FNTYPEIII"/>
</dbReference>
<feature type="domain" description="Fibronectin type-III" evidence="15">
    <location>
        <begin position="701"/>
        <end position="794"/>
    </location>
</feature>
<feature type="compositionally biased region" description="Pro residues" evidence="12">
    <location>
        <begin position="692"/>
        <end position="702"/>
    </location>
</feature>
<dbReference type="CDD" id="cd00063">
    <property type="entry name" value="FN3"/>
    <property type="match status" value="5"/>
</dbReference>
<dbReference type="PROSITE" id="PS50853">
    <property type="entry name" value="FN3"/>
    <property type="match status" value="5"/>
</dbReference>
<comment type="similarity">
    <text evidence="2">Belongs to the immunoglobulin superfamily. DCC family.</text>
</comment>
<keyword evidence="4 13" id="KW-0812">Transmembrane</keyword>
<keyword evidence="8 13" id="KW-0472">Membrane</keyword>
<dbReference type="InterPro" id="IPR013098">
    <property type="entry name" value="Ig_I-set"/>
</dbReference>
<dbReference type="HOGENOM" id="CLU_006906_0_0_1"/>
<dbReference type="FunFam" id="2.60.40.10:FF:000551">
    <property type="entry name" value="Protogenin A"/>
    <property type="match status" value="1"/>
</dbReference>
<dbReference type="AlphaFoldDB" id="H3DK40"/>
<dbReference type="SMART" id="SM00408">
    <property type="entry name" value="IGc2"/>
    <property type="match status" value="4"/>
</dbReference>
<dbReference type="Ensembl" id="ENSTNIT00000021119.1">
    <property type="protein sequence ID" value="ENSTNIP00000020886.1"/>
    <property type="gene ID" value="ENSTNIG00000017735.1"/>
</dbReference>
<dbReference type="InterPro" id="IPR036179">
    <property type="entry name" value="Ig-like_dom_sf"/>
</dbReference>
<dbReference type="Proteomes" id="UP000007303">
    <property type="component" value="Unassembled WGS sequence"/>
</dbReference>
<evidence type="ECO:0000256" key="1">
    <source>
        <dbReference type="ARBA" id="ARBA00004251"/>
    </source>
</evidence>
<dbReference type="PANTHER" id="PTHR44170">
    <property type="entry name" value="PROTEIN SIDEKICK"/>
    <property type="match status" value="1"/>
</dbReference>
<dbReference type="GO" id="GO:0098609">
    <property type="term" value="P:cell-cell adhesion"/>
    <property type="evidence" value="ECO:0007669"/>
    <property type="project" value="TreeGrafter"/>
</dbReference>
<evidence type="ECO:0000256" key="5">
    <source>
        <dbReference type="ARBA" id="ARBA00022729"/>
    </source>
</evidence>
<dbReference type="GeneTree" id="ENSGT00940000159637"/>
<comment type="subcellular location">
    <subcellularLocation>
        <location evidence="1">Cell membrane</location>
        <topology evidence="1">Single-pass type I membrane protein</topology>
    </subcellularLocation>
</comment>
<dbReference type="InterPro" id="IPR036116">
    <property type="entry name" value="FN3_sf"/>
</dbReference>
<dbReference type="OMA" id="LHWCPPS"/>
<feature type="domain" description="Fibronectin type-III" evidence="15">
    <location>
        <begin position="389"/>
        <end position="483"/>
    </location>
</feature>
<feature type="domain" description="Ig-like" evidence="14">
    <location>
        <begin position="195"/>
        <end position="281"/>
    </location>
</feature>
<feature type="region of interest" description="Disordered" evidence="12">
    <location>
        <begin position="779"/>
        <end position="804"/>
    </location>
</feature>
<dbReference type="STRING" id="99883.ENSTNIP00000020886"/>
<evidence type="ECO:0000256" key="2">
    <source>
        <dbReference type="ARBA" id="ARBA00009588"/>
    </source>
</evidence>
<dbReference type="Gene3D" id="2.60.40.10">
    <property type="entry name" value="Immunoglobulins"/>
    <property type="match status" value="9"/>
</dbReference>
<dbReference type="SUPFAM" id="SSF48726">
    <property type="entry name" value="Immunoglobulin"/>
    <property type="match status" value="4"/>
</dbReference>
<dbReference type="InterPro" id="IPR003961">
    <property type="entry name" value="FN3_dom"/>
</dbReference>
<dbReference type="FunCoup" id="H3DK40">
    <property type="interactions" value="709"/>
</dbReference>
<keyword evidence="10" id="KW-0325">Glycoprotein</keyword>
<reference evidence="16" key="3">
    <citation type="submission" date="2025-09" db="UniProtKB">
        <authorList>
            <consortium name="Ensembl"/>
        </authorList>
    </citation>
    <scope>IDENTIFICATION</scope>
</reference>
<dbReference type="FunFam" id="2.60.40.10:FF:000299">
    <property type="entry name" value="protogenin isoform X2"/>
    <property type="match status" value="1"/>
</dbReference>
<evidence type="ECO:0000256" key="8">
    <source>
        <dbReference type="ARBA" id="ARBA00023136"/>
    </source>
</evidence>
<feature type="domain" description="Ig-like" evidence="14">
    <location>
        <begin position="1"/>
        <end position="97"/>
    </location>
</feature>
<dbReference type="InterPro" id="IPR013783">
    <property type="entry name" value="Ig-like_fold"/>
</dbReference>
<dbReference type="InterPro" id="IPR003599">
    <property type="entry name" value="Ig_sub"/>
</dbReference>
<dbReference type="InterPro" id="IPR003598">
    <property type="entry name" value="Ig_sub2"/>
</dbReference>
<dbReference type="InParanoid" id="H3DK40"/>
<dbReference type="PANTHER" id="PTHR44170:SF5">
    <property type="entry name" value="IMMUNOGLOBULIN SUPERFAMILY DCC SUBCLASS MEMBER 4"/>
    <property type="match status" value="1"/>
</dbReference>
<dbReference type="InterPro" id="IPR007110">
    <property type="entry name" value="Ig-like_dom"/>
</dbReference>
<evidence type="ECO:0000256" key="7">
    <source>
        <dbReference type="ARBA" id="ARBA00022989"/>
    </source>
</evidence>
<name>H3DK40_TETNG</name>
<sequence>SVELSCGGGPSHVVLEPGWPLLLDCNLGASNAPFNVTWIQDGQPLPLEGGDFVQYLDNGSLLLMPASRDGNPPRGVEGAYNCVTGSALGALTSRTVNVLLASLSKFHREPSPQTIPLGGAARFECQIEGVPTPTIMWEKDRVAVPEETSFISLPNGGLQILGVTKKDEGAYRFVLSNSASTDVSREARRTVTTDPTENLNRIVIVVPPRNTTVMLGRLAVMECMAEGRPKPLVSWSRQDGKPISTDVVVLATNLVIRDTRSHHAGVYVCRANKPRTREFVTAAAELHVPGTAPPVIIQPPETASLSRGNTARFVCNSTGEPSPVLHWLKNGQPVKSFRRVKSQSPGVLLINQLAPEDAGYYQCIADNGLGTACATAKLTVIVREGLPSAPHHLTATPYSSTSALLTWEKPEHNSDQIIGYSVHCQRATGSDNVEYQFAMNNDTTEYLIKELAPYTAYTFFVVAYSPMGASRPSVPVTVEMMEDVPSSPPQLAIASTSPTEIRLTWHPLPSERSRGTVTHYRIEYSTLVQADSVFSVEVRGNVTQFTLRELEPNQVYRVRISAATGIGFGVPSDWVQHQTLARYDDRNPSNSVIFAPTELKVRAHMNTLNVTWHPSPNHTLVSGYKLSYREVDSDEPAKTHTIRLRKKARSHLLTGMAPNRQYEVKVWAFSKQVDGAVALWKGRTEKAHVRPSPLPMPPPLPPSSIQAKANSSTSIWLRWEKPRFSNVRIINYTVRCSPAGTTNASLVSYRTSSTQEILLEGLKPFTRYELAVQSNGADVAGPFSDTVEESTLPDRPSTPPEELQLNPLDSSSVLVSWRPPLEPNGIITGYFILYSGNLSQPDDLWEKLSQDGSITSVEVQGLSSGTHYFFKLGAATEVGPGPYSPVKDIHTPFPKYENSKLDIHAVTGIIVGVCLGLICILLCMC</sequence>
<dbReference type="SMART" id="SM00409">
    <property type="entry name" value="IG"/>
    <property type="match status" value="4"/>
</dbReference>
<dbReference type="Pfam" id="PF07679">
    <property type="entry name" value="I-set"/>
    <property type="match status" value="2"/>
</dbReference>
<reference evidence="16" key="2">
    <citation type="submission" date="2025-08" db="UniProtKB">
        <authorList>
            <consortium name="Ensembl"/>
        </authorList>
    </citation>
    <scope>IDENTIFICATION</scope>
</reference>
<feature type="domain" description="Ig-like" evidence="14">
    <location>
        <begin position="293"/>
        <end position="379"/>
    </location>
</feature>
<organism evidence="16 17">
    <name type="scientific">Tetraodon nigroviridis</name>
    <name type="common">Spotted green pufferfish</name>
    <name type="synonym">Chelonodon nigroviridis</name>
    <dbReference type="NCBI Taxonomy" id="99883"/>
    <lineage>
        <taxon>Eukaryota</taxon>
        <taxon>Metazoa</taxon>
        <taxon>Chordata</taxon>
        <taxon>Craniata</taxon>
        <taxon>Vertebrata</taxon>
        <taxon>Euteleostomi</taxon>
        <taxon>Actinopterygii</taxon>
        <taxon>Neopterygii</taxon>
        <taxon>Teleostei</taxon>
        <taxon>Neoteleostei</taxon>
        <taxon>Acanthomorphata</taxon>
        <taxon>Eupercaria</taxon>
        <taxon>Tetraodontiformes</taxon>
        <taxon>Tetradontoidea</taxon>
        <taxon>Tetraodontidae</taxon>
        <taxon>Tetraodon</taxon>
    </lineage>
</organism>
<reference evidence="17" key="1">
    <citation type="journal article" date="2004" name="Nature">
        <title>Genome duplication in the teleost fish Tetraodon nigroviridis reveals the early vertebrate proto-karyotype.</title>
        <authorList>
            <person name="Jaillon O."/>
            <person name="Aury J.-M."/>
            <person name="Brunet F."/>
            <person name="Petit J.-L."/>
            <person name="Stange-Thomann N."/>
            <person name="Mauceli E."/>
            <person name="Bouneau L."/>
            <person name="Fischer C."/>
            <person name="Ozouf-Costaz C."/>
            <person name="Bernot A."/>
            <person name="Nicaud S."/>
            <person name="Jaffe D."/>
            <person name="Fisher S."/>
            <person name="Lutfalla G."/>
            <person name="Dossat C."/>
            <person name="Segurens B."/>
            <person name="Dasilva C."/>
            <person name="Salanoubat M."/>
            <person name="Levy M."/>
            <person name="Boudet N."/>
            <person name="Castellano S."/>
            <person name="Anthouard V."/>
            <person name="Jubin C."/>
            <person name="Castelli V."/>
            <person name="Katinka M."/>
            <person name="Vacherie B."/>
            <person name="Biemont C."/>
            <person name="Skalli Z."/>
            <person name="Cattolico L."/>
            <person name="Poulain J."/>
            <person name="De Berardinis V."/>
            <person name="Cruaud C."/>
            <person name="Duprat S."/>
            <person name="Brottier P."/>
            <person name="Coutanceau J.-P."/>
            <person name="Gouzy J."/>
            <person name="Parra G."/>
            <person name="Lardier G."/>
            <person name="Chapple C."/>
            <person name="McKernan K.J."/>
            <person name="McEwan P."/>
            <person name="Bosak S."/>
            <person name="Kellis M."/>
            <person name="Volff J.-N."/>
            <person name="Guigo R."/>
            <person name="Zody M.C."/>
            <person name="Mesirov J."/>
            <person name="Lindblad-Toh K."/>
            <person name="Birren B."/>
            <person name="Nusbaum C."/>
            <person name="Kahn D."/>
            <person name="Robinson-Rechavi M."/>
            <person name="Laudet V."/>
            <person name="Schachter V."/>
            <person name="Quetier F."/>
            <person name="Saurin W."/>
            <person name="Scarpelli C."/>
            <person name="Wincker P."/>
            <person name="Lander E.S."/>
            <person name="Weissenbach J."/>
            <person name="Roest Crollius H."/>
        </authorList>
    </citation>
    <scope>NUCLEOTIDE SEQUENCE [LARGE SCALE GENOMIC DNA]</scope>
</reference>